<dbReference type="Pfam" id="PF05402">
    <property type="entry name" value="PqqD"/>
    <property type="match status" value="1"/>
</dbReference>
<organism evidence="1 2">
    <name type="scientific">Chamaesiphon polymorphus CCALA 037</name>
    <dbReference type="NCBI Taxonomy" id="2107692"/>
    <lineage>
        <taxon>Bacteria</taxon>
        <taxon>Bacillati</taxon>
        <taxon>Cyanobacteriota</taxon>
        <taxon>Cyanophyceae</taxon>
        <taxon>Gomontiellales</taxon>
        <taxon>Chamaesiphonaceae</taxon>
        <taxon>Chamaesiphon</taxon>
    </lineage>
</organism>
<proteinExistence type="predicted"/>
<gene>
    <name evidence="1" type="ORF">C7B77_15175</name>
</gene>
<protein>
    <submittedName>
        <fullName evidence="1">PqqD family protein</fullName>
    </submittedName>
</protein>
<name>A0A2T1GD70_9CYAN</name>
<keyword evidence="2" id="KW-1185">Reference proteome</keyword>
<dbReference type="Gene3D" id="1.10.10.1150">
    <property type="entry name" value="Coenzyme PQQ synthesis protein D (PqqD)"/>
    <property type="match status" value="1"/>
</dbReference>
<evidence type="ECO:0000313" key="1">
    <source>
        <dbReference type="EMBL" id="PSB55402.1"/>
    </source>
</evidence>
<evidence type="ECO:0000313" key="2">
    <source>
        <dbReference type="Proteomes" id="UP000238937"/>
    </source>
</evidence>
<dbReference type="InterPro" id="IPR041881">
    <property type="entry name" value="PqqD_sf"/>
</dbReference>
<dbReference type="EMBL" id="PVWO01000189">
    <property type="protein sequence ID" value="PSB55402.1"/>
    <property type="molecule type" value="Genomic_DNA"/>
</dbReference>
<sequence>MLILTQKVAVKKDILVQDMGGELVLLNLASEEYFGLDDIGNVMWSCLKESDSLQSAYDRLLERFDVSPEVLKQDFLNLVAQFVEHDLVEVTNP</sequence>
<dbReference type="Proteomes" id="UP000238937">
    <property type="component" value="Unassembled WGS sequence"/>
</dbReference>
<dbReference type="InterPro" id="IPR008792">
    <property type="entry name" value="PQQD"/>
</dbReference>
<reference evidence="1 2" key="1">
    <citation type="submission" date="2018-03" db="EMBL/GenBank/DDBJ databases">
        <title>The ancient ancestry and fast evolution of plastids.</title>
        <authorList>
            <person name="Moore K.R."/>
            <person name="Magnabosco C."/>
            <person name="Momper L."/>
            <person name="Gold D.A."/>
            <person name="Bosak T."/>
            <person name="Fournier G.P."/>
        </authorList>
    </citation>
    <scope>NUCLEOTIDE SEQUENCE [LARGE SCALE GENOMIC DNA]</scope>
    <source>
        <strain evidence="1 2">CCALA 037</strain>
    </source>
</reference>
<accession>A0A2T1GD70</accession>
<comment type="caution">
    <text evidence="1">The sequence shown here is derived from an EMBL/GenBank/DDBJ whole genome shotgun (WGS) entry which is preliminary data.</text>
</comment>
<dbReference type="RefSeq" id="WP_106306334.1">
    <property type="nucleotide sequence ID" value="NZ_PVWO01000189.1"/>
</dbReference>
<dbReference type="AlphaFoldDB" id="A0A2T1GD70"/>
<dbReference type="OrthoDB" id="9800554at2"/>